<dbReference type="InterPro" id="IPR015615">
    <property type="entry name" value="TGF-beta-rel"/>
</dbReference>
<evidence type="ECO:0000256" key="4">
    <source>
        <dbReference type="ARBA" id="ARBA00022729"/>
    </source>
</evidence>
<dbReference type="AlphaFoldDB" id="A0A0C4UU13"/>
<dbReference type="PROSITE" id="PS51362">
    <property type="entry name" value="TGF_BETA_2"/>
    <property type="match status" value="1"/>
</dbReference>
<comment type="similarity">
    <text evidence="2 8">Belongs to the TGF-beta family.</text>
</comment>
<evidence type="ECO:0000256" key="5">
    <source>
        <dbReference type="ARBA" id="ARBA00023030"/>
    </source>
</evidence>
<evidence type="ECO:0000256" key="3">
    <source>
        <dbReference type="ARBA" id="ARBA00022525"/>
    </source>
</evidence>
<evidence type="ECO:0000256" key="10">
    <source>
        <dbReference type="SAM" id="SignalP"/>
    </source>
</evidence>
<feature type="chain" id="PRO_5002181083" evidence="10">
    <location>
        <begin position="32"/>
        <end position="419"/>
    </location>
</feature>
<organism evidence="12">
    <name type="scientific">Physella acuta</name>
    <name type="common">Acute bladder snail</name>
    <name type="synonym">Physa acuta</name>
    <dbReference type="NCBI Taxonomy" id="109671"/>
    <lineage>
        <taxon>Eukaryota</taxon>
        <taxon>Metazoa</taxon>
        <taxon>Spiralia</taxon>
        <taxon>Lophotrochozoa</taxon>
        <taxon>Mollusca</taxon>
        <taxon>Gastropoda</taxon>
        <taxon>Heterobranchia</taxon>
        <taxon>Euthyneura</taxon>
        <taxon>Panpulmonata</taxon>
        <taxon>Hygrophila</taxon>
        <taxon>Lymnaeoidea</taxon>
        <taxon>Physidae</taxon>
        <taxon>Physella</taxon>
    </lineage>
</organism>
<dbReference type="EMBL" id="KJ142140">
    <property type="protein sequence ID" value="AIZ66981.1"/>
    <property type="molecule type" value="mRNA"/>
</dbReference>
<keyword evidence="6" id="KW-1015">Disulfide bond</keyword>
<dbReference type="CDD" id="cd13759">
    <property type="entry name" value="TGF_beta_NODAL"/>
    <property type="match status" value="1"/>
</dbReference>
<dbReference type="InterPro" id="IPR001839">
    <property type="entry name" value="TGF-b_C"/>
</dbReference>
<evidence type="ECO:0000256" key="8">
    <source>
        <dbReference type="RuleBase" id="RU000354"/>
    </source>
</evidence>
<evidence type="ECO:0000256" key="2">
    <source>
        <dbReference type="ARBA" id="ARBA00006656"/>
    </source>
</evidence>
<keyword evidence="7" id="KW-0325">Glycoprotein</keyword>
<evidence type="ECO:0000256" key="9">
    <source>
        <dbReference type="SAM" id="MobiDB-lite"/>
    </source>
</evidence>
<keyword evidence="5 8" id="KW-0339">Growth factor</keyword>
<feature type="domain" description="TGF-beta family profile" evidence="11">
    <location>
        <begin position="307"/>
        <end position="419"/>
    </location>
</feature>
<sequence length="419" mass="48066">MEANDGVTPGLYSLSVLCLLLLCARVGWVEALTPRGFHPSQVLTPVSSLSSVPEKDLVVWSSPPEEVKEDEVMFHFYRNGRNKHDYNKPSTQFMLTLFKELQTKRKLFLSQSETPVTDTIRCFSGKHSWTKKKGKPVAEFQIPSLPLQEKLRTAEIRFFRHDQTSVRHDQTSVRPREMKLRVSVRQNGKLLQKVVVRERCVRQSQYDILDVTRLVHPWVSSQHGNISLSFRVSSRLERLMSLNAGPDRAIIVLYLEDSEFLAHMYSSFTEKDGGKDNLSAHFSTKARKKRSATKSPATPLAGQSSPRRRWSRPGKKENCQLHNFDVDFNTIGWGQWIIHPKKFNARFCFGTCPSPVDPKHKSTNHAMLQALMRMKKPNIAPVPCCVPTKLSPLSMMYFEYNEIVVRHHEDMIAEECGCR</sequence>
<evidence type="ECO:0000313" key="12">
    <source>
        <dbReference type="EMBL" id="AIZ66981.1"/>
    </source>
</evidence>
<evidence type="ECO:0000256" key="1">
    <source>
        <dbReference type="ARBA" id="ARBA00004613"/>
    </source>
</evidence>
<dbReference type="PANTHER" id="PTHR11848:SF302">
    <property type="entry name" value="TGF-BETA FAMILY PROFILE DOMAIN-CONTAINING PROTEIN"/>
    <property type="match status" value="1"/>
</dbReference>
<accession>A0A0C4UU13</accession>
<dbReference type="Gene3D" id="2.10.90.10">
    <property type="entry name" value="Cystine-knot cytokines"/>
    <property type="match status" value="1"/>
</dbReference>
<evidence type="ECO:0000256" key="7">
    <source>
        <dbReference type="ARBA" id="ARBA00023180"/>
    </source>
</evidence>
<keyword evidence="3" id="KW-0964">Secreted</keyword>
<dbReference type="Pfam" id="PF00019">
    <property type="entry name" value="TGF_beta"/>
    <property type="match status" value="1"/>
</dbReference>
<protein>
    <submittedName>
        <fullName evidence="12">Nodal-related protein</fullName>
    </submittedName>
</protein>
<dbReference type="SMART" id="SM00204">
    <property type="entry name" value="TGFB"/>
    <property type="match status" value="1"/>
</dbReference>
<name>A0A0C4UU13_PHYAT</name>
<dbReference type="GO" id="GO:0008083">
    <property type="term" value="F:growth factor activity"/>
    <property type="evidence" value="ECO:0007669"/>
    <property type="project" value="UniProtKB-KW"/>
</dbReference>
<dbReference type="PROSITE" id="PS00250">
    <property type="entry name" value="TGF_BETA_1"/>
    <property type="match status" value="1"/>
</dbReference>
<evidence type="ECO:0000259" key="11">
    <source>
        <dbReference type="PROSITE" id="PS51362"/>
    </source>
</evidence>
<dbReference type="PANTHER" id="PTHR11848">
    <property type="entry name" value="TGF-BETA FAMILY"/>
    <property type="match status" value="1"/>
</dbReference>
<dbReference type="SUPFAM" id="SSF57501">
    <property type="entry name" value="Cystine-knot cytokines"/>
    <property type="match status" value="1"/>
</dbReference>
<proteinExistence type="evidence at transcript level"/>
<comment type="subcellular location">
    <subcellularLocation>
        <location evidence="1">Secreted</location>
    </subcellularLocation>
</comment>
<evidence type="ECO:0000256" key="6">
    <source>
        <dbReference type="ARBA" id="ARBA00023157"/>
    </source>
</evidence>
<keyword evidence="4 10" id="KW-0732">Signal</keyword>
<dbReference type="GO" id="GO:0005125">
    <property type="term" value="F:cytokine activity"/>
    <property type="evidence" value="ECO:0007669"/>
    <property type="project" value="TreeGrafter"/>
</dbReference>
<dbReference type="FunFam" id="2.10.90.10:FF:000001">
    <property type="entry name" value="Bone morphogenetic protein 4"/>
    <property type="match status" value="1"/>
</dbReference>
<dbReference type="InterPro" id="IPR029034">
    <property type="entry name" value="Cystine-knot_cytokine"/>
</dbReference>
<feature type="signal peptide" evidence="10">
    <location>
        <begin position="1"/>
        <end position="31"/>
    </location>
</feature>
<feature type="region of interest" description="Disordered" evidence="9">
    <location>
        <begin position="283"/>
        <end position="315"/>
    </location>
</feature>
<reference evidence="12" key="1">
    <citation type="journal article" date="2014" name="Int. J. Dev. Biol.">
        <title>Spiral cleavages determine the left-right body plan by regulating Nodal pathway in monomorphic gastropods, Physa acuta.</title>
        <authorList>
            <person name="Abe M."/>
            <person name="Takahashi H."/>
            <person name="Kuroda R."/>
        </authorList>
    </citation>
    <scope>NUCLEOTIDE SEQUENCE</scope>
</reference>
<feature type="compositionally biased region" description="Polar residues" evidence="9">
    <location>
        <begin position="293"/>
        <end position="305"/>
    </location>
</feature>
<dbReference type="GO" id="GO:0005615">
    <property type="term" value="C:extracellular space"/>
    <property type="evidence" value="ECO:0007669"/>
    <property type="project" value="TreeGrafter"/>
</dbReference>
<dbReference type="InterPro" id="IPR017948">
    <property type="entry name" value="TGFb_CS"/>
</dbReference>